<accession>A0A6J2YUK3</accession>
<sequence length="167" mass="19289">MDENNSNFSNINGQNLTFDIKKSNGYLRISISKNIPFMYYISAFLVLLINLLLLICSNTVSISLGLIILLYLTYSIINLVTTEELQVIKGFGYQIGQRSFIKENKTFIPYEKVQETFINEVIHKNRIIFLVSLLIKQENEMEIVPIFTGLIPRLNCLTIIYNELKIL</sequence>
<protein>
    <submittedName>
        <fullName evidence="6 7">Phosphatidylinositol N-acetylglucosaminyltransferase subunit H-like</fullName>
    </submittedName>
</protein>
<keyword evidence="5" id="KW-1185">Reference proteome</keyword>
<dbReference type="PANTHER" id="PTHR15231:SF1">
    <property type="entry name" value="PHOSPHATIDYLINOSITOL N-ACETYLGLUCOSAMINYLTRANSFERASE SUBUNIT H"/>
    <property type="match status" value="1"/>
</dbReference>
<evidence type="ECO:0000313" key="6">
    <source>
        <dbReference type="RefSeq" id="XP_030766520.1"/>
    </source>
</evidence>
<dbReference type="InterPro" id="IPR044215">
    <property type="entry name" value="PIG-H"/>
</dbReference>
<dbReference type="RefSeq" id="XP_030766521.1">
    <property type="nucleotide sequence ID" value="XM_030910661.1"/>
</dbReference>
<evidence type="ECO:0000256" key="2">
    <source>
        <dbReference type="ARBA" id="ARBA00009610"/>
    </source>
</evidence>
<gene>
    <name evidence="6 7" type="primary">LOC115890435</name>
</gene>
<keyword evidence="3" id="KW-0812">Transmembrane</keyword>
<comment type="similarity">
    <text evidence="2">Belongs to the PIGH family.</text>
</comment>
<organism evidence="5 6">
    <name type="scientific">Sitophilus oryzae</name>
    <name type="common">Rice weevil</name>
    <name type="synonym">Curculio oryzae</name>
    <dbReference type="NCBI Taxonomy" id="7048"/>
    <lineage>
        <taxon>Eukaryota</taxon>
        <taxon>Metazoa</taxon>
        <taxon>Ecdysozoa</taxon>
        <taxon>Arthropoda</taxon>
        <taxon>Hexapoda</taxon>
        <taxon>Insecta</taxon>
        <taxon>Pterygota</taxon>
        <taxon>Neoptera</taxon>
        <taxon>Endopterygota</taxon>
        <taxon>Coleoptera</taxon>
        <taxon>Polyphaga</taxon>
        <taxon>Cucujiformia</taxon>
        <taxon>Curculionidae</taxon>
        <taxon>Dryophthorinae</taxon>
        <taxon>Sitophilus</taxon>
    </lineage>
</organism>
<dbReference type="GO" id="GO:0000506">
    <property type="term" value="C:glycosylphosphatidylinositol-N-acetylglucosaminyltransferase (GPI-GnT) complex"/>
    <property type="evidence" value="ECO:0007669"/>
    <property type="project" value="InterPro"/>
</dbReference>
<dbReference type="UniPathway" id="UPA00196"/>
<feature type="domain" description="Phosphatidylinositol N-acetylglucosaminyltransferase subunit H conserved" evidence="4">
    <location>
        <begin position="85"/>
        <end position="147"/>
    </location>
</feature>
<feature type="transmembrane region" description="Helical" evidence="3">
    <location>
        <begin position="61"/>
        <end position="80"/>
    </location>
</feature>
<proteinExistence type="inferred from homology"/>
<dbReference type="Proteomes" id="UP000504635">
    <property type="component" value="Unplaced"/>
</dbReference>
<evidence type="ECO:0000259" key="4">
    <source>
        <dbReference type="Pfam" id="PF10181"/>
    </source>
</evidence>
<reference evidence="6 7" key="1">
    <citation type="submission" date="2025-04" db="UniProtKB">
        <authorList>
            <consortium name="RefSeq"/>
        </authorList>
    </citation>
    <scope>IDENTIFICATION</scope>
    <source>
        <tissue evidence="6 7">Gonads</tissue>
    </source>
</reference>
<evidence type="ECO:0000313" key="5">
    <source>
        <dbReference type="Proteomes" id="UP000504635"/>
    </source>
</evidence>
<dbReference type="AlphaFoldDB" id="A0A6J2YUK3"/>
<dbReference type="GeneID" id="115890435"/>
<dbReference type="KEGG" id="soy:115890435"/>
<keyword evidence="3" id="KW-1133">Transmembrane helix</keyword>
<evidence type="ECO:0000313" key="7">
    <source>
        <dbReference type="RefSeq" id="XP_030766521.1"/>
    </source>
</evidence>
<dbReference type="Pfam" id="PF10181">
    <property type="entry name" value="PIG-H"/>
    <property type="match status" value="1"/>
</dbReference>
<dbReference type="PANTHER" id="PTHR15231">
    <property type="entry name" value="PHOSPHATIDYLINOSITOL N-ACETYLGLUCOSAMINYLTRANSFERASE SUBUNIT H"/>
    <property type="match status" value="1"/>
</dbReference>
<feature type="transmembrane region" description="Helical" evidence="3">
    <location>
        <begin position="37"/>
        <end position="55"/>
    </location>
</feature>
<comment type="pathway">
    <text evidence="1">Glycolipid biosynthesis; glycosylphosphatidylinositol-anchor biosynthesis.</text>
</comment>
<dbReference type="OrthoDB" id="6256716at2759"/>
<evidence type="ECO:0000256" key="3">
    <source>
        <dbReference type="SAM" id="Phobius"/>
    </source>
</evidence>
<dbReference type="RefSeq" id="XP_030766520.1">
    <property type="nucleotide sequence ID" value="XM_030910660.1"/>
</dbReference>
<dbReference type="GO" id="GO:0006506">
    <property type="term" value="P:GPI anchor biosynthetic process"/>
    <property type="evidence" value="ECO:0007669"/>
    <property type="project" value="UniProtKB-UniPathway"/>
</dbReference>
<name>A0A6J2YUK3_SITOR</name>
<keyword evidence="3" id="KW-0472">Membrane</keyword>
<dbReference type="InterPro" id="IPR019328">
    <property type="entry name" value="PIGH-H_dom"/>
</dbReference>
<evidence type="ECO:0000256" key="1">
    <source>
        <dbReference type="ARBA" id="ARBA00004687"/>
    </source>
</evidence>